<protein>
    <recommendedName>
        <fullName evidence="5">Deazaflavin-dependent nitroreductase</fullName>
    </recommendedName>
</protein>
<dbReference type="RefSeq" id="WP_007316712.1">
    <property type="nucleotide sequence ID" value="NZ_BAEH01000028.1"/>
</dbReference>
<comment type="similarity">
    <text evidence="1">Belongs to the F420H(2)-dependent quinone reductase family.</text>
</comment>
<dbReference type="AlphaFoldDB" id="H0QX23"/>
<evidence type="ECO:0000256" key="2">
    <source>
        <dbReference type="ARBA" id="ARBA00049106"/>
    </source>
</evidence>
<dbReference type="NCBIfam" id="TIGR00026">
    <property type="entry name" value="hi_GC_TIGR00026"/>
    <property type="match status" value="1"/>
</dbReference>
<name>H0QX23_9ACTN</name>
<organism evidence="3 4">
    <name type="scientific">Gordonia effusa NBRC 100432</name>
    <dbReference type="NCBI Taxonomy" id="1077974"/>
    <lineage>
        <taxon>Bacteria</taxon>
        <taxon>Bacillati</taxon>
        <taxon>Actinomycetota</taxon>
        <taxon>Actinomycetes</taxon>
        <taxon>Mycobacteriales</taxon>
        <taxon>Gordoniaceae</taxon>
        <taxon>Gordonia</taxon>
    </lineage>
</organism>
<comment type="catalytic activity">
    <reaction evidence="2">
        <text>oxidized coenzyme F420-(gamma-L-Glu)(n) + a quinol + H(+) = reduced coenzyme F420-(gamma-L-Glu)(n) + a quinone</text>
        <dbReference type="Rhea" id="RHEA:39663"/>
        <dbReference type="Rhea" id="RHEA-COMP:12939"/>
        <dbReference type="Rhea" id="RHEA-COMP:14378"/>
        <dbReference type="ChEBI" id="CHEBI:15378"/>
        <dbReference type="ChEBI" id="CHEBI:24646"/>
        <dbReference type="ChEBI" id="CHEBI:132124"/>
        <dbReference type="ChEBI" id="CHEBI:133980"/>
        <dbReference type="ChEBI" id="CHEBI:139511"/>
    </reaction>
</comment>
<proteinExistence type="inferred from homology"/>
<dbReference type="PANTHER" id="PTHR39428">
    <property type="entry name" value="F420H(2)-DEPENDENT QUINONE REDUCTASE RV1261C"/>
    <property type="match status" value="1"/>
</dbReference>
<sequence length="156" mass="17406">MSFLTPLAIWVGSISWLPRFLPVIVRCDKAIQWISRNRVALLDIAGLPNITLFVVGRKSGVRRSTRLLCAPVEDGWLIAGSYFGDHRTPAWVFNLRATDHAEVGIRGVLAAASVVELTGASYDDGWRTLEAVWPNFALYTQRTDRKIPVFKLGRLA</sequence>
<dbReference type="OrthoDB" id="8225825at2"/>
<dbReference type="InterPro" id="IPR012349">
    <property type="entry name" value="Split_barrel_FMN-bd"/>
</dbReference>
<dbReference type="InterPro" id="IPR004378">
    <property type="entry name" value="F420H2_quin_Rdtase"/>
</dbReference>
<keyword evidence="4" id="KW-1185">Reference proteome</keyword>
<gene>
    <name evidence="3" type="ORF">GOEFS_028_00380</name>
</gene>
<evidence type="ECO:0000313" key="4">
    <source>
        <dbReference type="Proteomes" id="UP000035034"/>
    </source>
</evidence>
<evidence type="ECO:0000313" key="3">
    <source>
        <dbReference type="EMBL" id="GAB17374.1"/>
    </source>
</evidence>
<dbReference type="EMBL" id="BAEH01000028">
    <property type="protein sequence ID" value="GAB17374.1"/>
    <property type="molecule type" value="Genomic_DNA"/>
</dbReference>
<dbReference type="Pfam" id="PF04075">
    <property type="entry name" value="F420H2_quin_red"/>
    <property type="match status" value="1"/>
</dbReference>
<evidence type="ECO:0008006" key="5">
    <source>
        <dbReference type="Google" id="ProtNLM"/>
    </source>
</evidence>
<comment type="caution">
    <text evidence="3">The sequence shown here is derived from an EMBL/GenBank/DDBJ whole genome shotgun (WGS) entry which is preliminary data.</text>
</comment>
<dbReference type="STRING" id="1077974.GOEFS_028_00380"/>
<dbReference type="Gene3D" id="2.30.110.10">
    <property type="entry name" value="Electron Transport, Fmn-binding Protein, Chain A"/>
    <property type="match status" value="1"/>
</dbReference>
<dbReference type="eggNOG" id="COG3695">
    <property type="taxonomic scope" value="Bacteria"/>
</dbReference>
<dbReference type="Proteomes" id="UP000035034">
    <property type="component" value="Unassembled WGS sequence"/>
</dbReference>
<accession>H0QX23</accession>
<dbReference type="GO" id="GO:0016491">
    <property type="term" value="F:oxidoreductase activity"/>
    <property type="evidence" value="ECO:0007669"/>
    <property type="project" value="InterPro"/>
</dbReference>
<reference evidence="3 4" key="1">
    <citation type="submission" date="2011-12" db="EMBL/GenBank/DDBJ databases">
        <title>Whole genome shotgun sequence of Gordonia effusa NBRC 100432.</title>
        <authorList>
            <person name="Yoshida I."/>
            <person name="Takarada H."/>
            <person name="Hosoyama A."/>
            <person name="Tsuchikane K."/>
            <person name="Katsumata H."/>
            <person name="Yamazaki S."/>
            <person name="Fujita N."/>
        </authorList>
    </citation>
    <scope>NUCLEOTIDE SEQUENCE [LARGE SCALE GENOMIC DNA]</scope>
    <source>
        <strain evidence="3 4">NBRC 100432</strain>
    </source>
</reference>
<dbReference type="PANTHER" id="PTHR39428:SF1">
    <property type="entry name" value="F420H(2)-DEPENDENT QUINONE REDUCTASE RV1261C"/>
    <property type="match status" value="1"/>
</dbReference>
<evidence type="ECO:0000256" key="1">
    <source>
        <dbReference type="ARBA" id="ARBA00008710"/>
    </source>
</evidence>